<dbReference type="InterPro" id="IPR011658">
    <property type="entry name" value="PA14_dom"/>
</dbReference>
<dbReference type="Gene3D" id="3.40.50.1700">
    <property type="entry name" value="Glycoside hydrolase family 3 C-terminal domain"/>
    <property type="match status" value="1"/>
</dbReference>
<evidence type="ECO:0000313" key="7">
    <source>
        <dbReference type="EMBL" id="KAF7359496.1"/>
    </source>
</evidence>
<dbReference type="Proteomes" id="UP000623467">
    <property type="component" value="Unassembled WGS sequence"/>
</dbReference>
<evidence type="ECO:0000256" key="4">
    <source>
        <dbReference type="ARBA" id="ARBA00022801"/>
    </source>
</evidence>
<accession>A0A8H6YJL5</accession>
<comment type="catalytic activity">
    <reaction evidence="1">
        <text>Hydrolysis of terminal, non-reducing beta-D-glucosyl residues with release of beta-D-glucose.</text>
        <dbReference type="EC" id="3.2.1.21"/>
    </reaction>
</comment>
<dbReference type="SMART" id="SM00758">
    <property type="entry name" value="PA14"/>
    <property type="match status" value="1"/>
</dbReference>
<name>A0A8H6YJL5_9AGAR</name>
<gene>
    <name evidence="7" type="ORF">MSAN_01292400</name>
</gene>
<dbReference type="PROSITE" id="PS51820">
    <property type="entry name" value="PA14"/>
    <property type="match status" value="1"/>
</dbReference>
<dbReference type="InterPro" id="IPR017853">
    <property type="entry name" value="GH"/>
</dbReference>
<dbReference type="Gene3D" id="2.60.120.260">
    <property type="entry name" value="Galactose-binding domain-like"/>
    <property type="match status" value="1"/>
</dbReference>
<dbReference type="InterPro" id="IPR036881">
    <property type="entry name" value="Glyco_hydro_3_C_sf"/>
</dbReference>
<dbReference type="Pfam" id="PF01915">
    <property type="entry name" value="Glyco_hydro_3_C"/>
    <property type="match status" value="1"/>
</dbReference>
<evidence type="ECO:0000259" key="6">
    <source>
        <dbReference type="PROSITE" id="PS51820"/>
    </source>
</evidence>
<dbReference type="InterPro" id="IPR036962">
    <property type="entry name" value="Glyco_hydro_3_N_sf"/>
</dbReference>
<dbReference type="InterPro" id="IPR026891">
    <property type="entry name" value="Fn3-like"/>
</dbReference>
<dbReference type="Gene3D" id="2.60.40.10">
    <property type="entry name" value="Immunoglobulins"/>
    <property type="match status" value="1"/>
</dbReference>
<dbReference type="InterPro" id="IPR002772">
    <property type="entry name" value="Glyco_hydro_3_C"/>
</dbReference>
<dbReference type="Pfam" id="PF00933">
    <property type="entry name" value="Glyco_hydro_3"/>
    <property type="match status" value="1"/>
</dbReference>
<dbReference type="GO" id="GO:0008422">
    <property type="term" value="F:beta-glucosidase activity"/>
    <property type="evidence" value="ECO:0007669"/>
    <property type="project" value="UniProtKB-EC"/>
</dbReference>
<keyword evidence="4" id="KW-0378">Hydrolase</keyword>
<keyword evidence="5" id="KW-0326">Glycosidase</keyword>
<dbReference type="SMART" id="SM01217">
    <property type="entry name" value="Fn3_like"/>
    <property type="match status" value="1"/>
</dbReference>
<dbReference type="InterPro" id="IPR013783">
    <property type="entry name" value="Ig-like_fold"/>
</dbReference>
<evidence type="ECO:0000313" key="8">
    <source>
        <dbReference type="Proteomes" id="UP000623467"/>
    </source>
</evidence>
<dbReference type="PANTHER" id="PTHR42715">
    <property type="entry name" value="BETA-GLUCOSIDASE"/>
    <property type="match status" value="1"/>
</dbReference>
<dbReference type="Gene3D" id="3.20.20.300">
    <property type="entry name" value="Glycoside hydrolase, family 3, N-terminal domain"/>
    <property type="match status" value="1"/>
</dbReference>
<dbReference type="GO" id="GO:0009251">
    <property type="term" value="P:glucan catabolic process"/>
    <property type="evidence" value="ECO:0007669"/>
    <property type="project" value="TreeGrafter"/>
</dbReference>
<evidence type="ECO:0000256" key="3">
    <source>
        <dbReference type="ARBA" id="ARBA00012744"/>
    </source>
</evidence>
<dbReference type="PANTHER" id="PTHR42715:SF27">
    <property type="entry name" value="BETA-GLUCOSIDASE-RELATED"/>
    <property type="match status" value="1"/>
</dbReference>
<dbReference type="EMBL" id="JACAZH010000009">
    <property type="protein sequence ID" value="KAF7359496.1"/>
    <property type="molecule type" value="Genomic_DNA"/>
</dbReference>
<comment type="caution">
    <text evidence="7">The sequence shown here is derived from an EMBL/GenBank/DDBJ whole genome shotgun (WGS) entry which is preliminary data.</text>
</comment>
<dbReference type="InterPro" id="IPR050288">
    <property type="entry name" value="Cellulose_deg_GH3"/>
</dbReference>
<evidence type="ECO:0000256" key="2">
    <source>
        <dbReference type="ARBA" id="ARBA00005336"/>
    </source>
</evidence>
<dbReference type="OrthoDB" id="47059at2759"/>
<dbReference type="Pfam" id="PF14310">
    <property type="entry name" value="Fn3-like"/>
    <property type="match status" value="1"/>
</dbReference>
<dbReference type="Pfam" id="PF07691">
    <property type="entry name" value="PA14"/>
    <property type="match status" value="1"/>
</dbReference>
<evidence type="ECO:0000256" key="1">
    <source>
        <dbReference type="ARBA" id="ARBA00000448"/>
    </source>
</evidence>
<protein>
    <recommendedName>
        <fullName evidence="3">beta-glucosidase</fullName>
        <ecNumber evidence="3">3.2.1.21</ecNumber>
    </recommendedName>
</protein>
<proteinExistence type="inferred from homology"/>
<sequence>MQDNRSFLEADIAHLVRKLTTNEKISLLGAPNWWNTTPIPRLNIPSIRMSDGPNGVRGSSHFIAQPAQCIPCATAMASTFDLDLIREVGRFLAAEAKVKSSVVLLAPTCNIQRSPLGGRAFESFSEDPYLSGTMAAAYVSGLQSEGVSATIKHFVANDQEHERTAADSVVSDRALREIYLYPYVSVRNGVVWMNGNLLGLCWHKSVQSQARKVLEAGPKLIYDSRSIYAIRTSYGRIQGIHCSENHYLLQGILRDEWKFNGLVMSDWHGTYAVDQPLNAGLDLEMPGPPRWRTPLLVNHCLTSQKLSISTLNERVTNLLTFVQNQTKKNPEVVYGDGVERTRDSPEARRFCRQLAVDGIVLLKNRDGLLPLSSEIKKLAIIGPNAMQHIISGGGSAALKPSYSVCPYDGVVSGAPSGVAIEYTVGCYAHKYLPTLENNLKTTSGEPGWLCTFYNHDSTGQPTTDPVASFVIKDTRVKLVDFLPSGLTENWTIKLTGQLTVEKTAPFEMGLTVAGRAKLWVNGELAIDNWTKQTPGDFFYGQAKRAVIDLTENVAVDVLVEYTNTSPPNEEEDVSSQPALMLGVVAAKKIDPEAAIESAVTLAQKCDVVLFVAGLTPEWESEGFDRPTLSLPGRQDEVISKLAAANPNTIVCIQAGSATSMPWIADVRSVIQTWYLGNEVGNAIADVLWGKVNPSGRLPLTFPIRIEDTPAYLNEHSENGKIHYREDLFVGYKHYHARAVEPLFPFGFGLSYTTFSFSNLIVSEVEFHPTGPKFSVSLTVKNDGLVAGSEVAQLYISYPNVGITTPVHQLKGFAKAKDVAPGNSHDLNIELDKYALAFWDSTKNRWTISPGTYVIHVAASSEDFRLKEELTLAEGFTWKGL</sequence>
<evidence type="ECO:0000256" key="5">
    <source>
        <dbReference type="ARBA" id="ARBA00023295"/>
    </source>
</evidence>
<dbReference type="InterPro" id="IPR037524">
    <property type="entry name" value="PA14/GLEYA"/>
</dbReference>
<dbReference type="SUPFAM" id="SSF51445">
    <property type="entry name" value="(Trans)glycosidases"/>
    <property type="match status" value="2"/>
</dbReference>
<dbReference type="AlphaFoldDB" id="A0A8H6YJL5"/>
<reference evidence="7" key="1">
    <citation type="submission" date="2020-05" db="EMBL/GenBank/DDBJ databases">
        <title>Mycena genomes resolve the evolution of fungal bioluminescence.</title>
        <authorList>
            <person name="Tsai I.J."/>
        </authorList>
    </citation>
    <scope>NUCLEOTIDE SEQUENCE</scope>
    <source>
        <strain evidence="7">160909Yilan</strain>
    </source>
</reference>
<organism evidence="7 8">
    <name type="scientific">Mycena sanguinolenta</name>
    <dbReference type="NCBI Taxonomy" id="230812"/>
    <lineage>
        <taxon>Eukaryota</taxon>
        <taxon>Fungi</taxon>
        <taxon>Dikarya</taxon>
        <taxon>Basidiomycota</taxon>
        <taxon>Agaricomycotina</taxon>
        <taxon>Agaricomycetes</taxon>
        <taxon>Agaricomycetidae</taxon>
        <taxon>Agaricales</taxon>
        <taxon>Marasmiineae</taxon>
        <taxon>Mycenaceae</taxon>
        <taxon>Mycena</taxon>
    </lineage>
</organism>
<dbReference type="InterPro" id="IPR001764">
    <property type="entry name" value="Glyco_hydro_3_N"/>
</dbReference>
<keyword evidence="8" id="KW-1185">Reference proteome</keyword>
<dbReference type="SUPFAM" id="SSF52279">
    <property type="entry name" value="Beta-D-glucan exohydrolase, C-terminal domain"/>
    <property type="match status" value="1"/>
</dbReference>
<comment type="similarity">
    <text evidence="2">Belongs to the glycosyl hydrolase 3 family.</text>
</comment>
<dbReference type="PRINTS" id="PR00133">
    <property type="entry name" value="GLHYDRLASE3"/>
</dbReference>
<feature type="domain" description="PA14" evidence="6">
    <location>
        <begin position="443"/>
        <end position="599"/>
    </location>
</feature>
<dbReference type="EC" id="3.2.1.21" evidence="3"/>